<reference evidence="1" key="1">
    <citation type="submission" date="2019-10" db="EMBL/GenBank/DDBJ databases">
        <authorList>
            <person name="Soares A.E.R."/>
            <person name="Aleixo A."/>
            <person name="Schneider P."/>
            <person name="Miyaki C.Y."/>
            <person name="Schneider M.P."/>
            <person name="Mello C."/>
            <person name="Vasconcelos A.T.R."/>
        </authorList>
    </citation>
    <scope>NUCLEOTIDE SEQUENCE</scope>
    <source>
        <tissue evidence="1">Muscle</tissue>
    </source>
</reference>
<name>A0ABQ9D7C2_9PASS</name>
<accession>A0ABQ9D7C2</accession>
<gene>
    <name evidence="1" type="ORF">WISP_86833</name>
</gene>
<organism evidence="1 2">
    <name type="scientific">Willisornis vidua</name>
    <name type="common">Xingu scale-backed antbird</name>
    <dbReference type="NCBI Taxonomy" id="1566151"/>
    <lineage>
        <taxon>Eukaryota</taxon>
        <taxon>Metazoa</taxon>
        <taxon>Chordata</taxon>
        <taxon>Craniata</taxon>
        <taxon>Vertebrata</taxon>
        <taxon>Euteleostomi</taxon>
        <taxon>Archelosauria</taxon>
        <taxon>Archosauria</taxon>
        <taxon>Dinosauria</taxon>
        <taxon>Saurischia</taxon>
        <taxon>Theropoda</taxon>
        <taxon>Coelurosauria</taxon>
        <taxon>Aves</taxon>
        <taxon>Neognathae</taxon>
        <taxon>Neoaves</taxon>
        <taxon>Telluraves</taxon>
        <taxon>Australaves</taxon>
        <taxon>Passeriformes</taxon>
        <taxon>Thamnophilidae</taxon>
        <taxon>Willisornis</taxon>
    </lineage>
</organism>
<dbReference type="Proteomes" id="UP001145742">
    <property type="component" value="Unassembled WGS sequence"/>
</dbReference>
<dbReference type="EMBL" id="WHWB01034090">
    <property type="protein sequence ID" value="KAJ7414026.1"/>
    <property type="molecule type" value="Genomic_DNA"/>
</dbReference>
<sequence>MVKALEGKPYKERLMSLGLFSLEKRRLMEDLIVVLNFLTRGSGEPGTDLFSVVISDRTLGNGMKLTHGGLG</sequence>
<comment type="caution">
    <text evidence="1">The sequence shown here is derived from an EMBL/GenBank/DDBJ whole genome shotgun (WGS) entry which is preliminary data.</text>
</comment>
<evidence type="ECO:0000313" key="2">
    <source>
        <dbReference type="Proteomes" id="UP001145742"/>
    </source>
</evidence>
<proteinExistence type="predicted"/>
<protein>
    <submittedName>
        <fullName evidence="1">Uncharacterized protein</fullName>
    </submittedName>
</protein>
<evidence type="ECO:0000313" key="1">
    <source>
        <dbReference type="EMBL" id="KAJ7414026.1"/>
    </source>
</evidence>
<keyword evidence="2" id="KW-1185">Reference proteome</keyword>